<name>A0ACB8VIY6_9TELE</name>
<reference evidence="1" key="1">
    <citation type="submission" date="2022-04" db="EMBL/GenBank/DDBJ databases">
        <title>Jade perch genome.</title>
        <authorList>
            <person name="Chao B."/>
        </authorList>
    </citation>
    <scope>NUCLEOTIDE SEQUENCE</scope>
    <source>
        <strain evidence="1">CB-2022</strain>
    </source>
</reference>
<evidence type="ECO:0000313" key="1">
    <source>
        <dbReference type="EMBL" id="KAI3355571.1"/>
    </source>
</evidence>
<comment type="caution">
    <text evidence="1">The sequence shown here is derived from an EMBL/GenBank/DDBJ whole genome shotgun (WGS) entry which is preliminary data.</text>
</comment>
<organism evidence="1 2">
    <name type="scientific">Scortum barcoo</name>
    <name type="common">barcoo grunter</name>
    <dbReference type="NCBI Taxonomy" id="214431"/>
    <lineage>
        <taxon>Eukaryota</taxon>
        <taxon>Metazoa</taxon>
        <taxon>Chordata</taxon>
        <taxon>Craniata</taxon>
        <taxon>Vertebrata</taxon>
        <taxon>Euteleostomi</taxon>
        <taxon>Actinopterygii</taxon>
        <taxon>Neopterygii</taxon>
        <taxon>Teleostei</taxon>
        <taxon>Neoteleostei</taxon>
        <taxon>Acanthomorphata</taxon>
        <taxon>Eupercaria</taxon>
        <taxon>Centrarchiformes</taxon>
        <taxon>Terapontoidei</taxon>
        <taxon>Terapontidae</taxon>
        <taxon>Scortum</taxon>
    </lineage>
</organism>
<accession>A0ACB8VIY6</accession>
<gene>
    <name evidence="1" type="ORF">L3Q82_018403</name>
</gene>
<evidence type="ECO:0000313" key="2">
    <source>
        <dbReference type="Proteomes" id="UP000831701"/>
    </source>
</evidence>
<dbReference type="Proteomes" id="UP000831701">
    <property type="component" value="Chromosome 21"/>
</dbReference>
<dbReference type="EMBL" id="CM041551">
    <property type="protein sequence ID" value="KAI3355571.1"/>
    <property type="molecule type" value="Genomic_DNA"/>
</dbReference>
<protein>
    <submittedName>
        <fullName evidence="1">Uncharacterized protein</fullName>
    </submittedName>
</protein>
<feature type="non-terminal residue" evidence="1">
    <location>
        <position position="523"/>
    </location>
</feature>
<keyword evidence="2" id="KW-1185">Reference proteome</keyword>
<proteinExistence type="predicted"/>
<sequence>MICPKLCPDADSHLNLTLNFKVDGFNYIVFVTSETMHEMFWLWGRGASHPSLPRGQEGGNRRGRRLLRLGYGCNERTCINASKRKKSADKGQGGGKTRKTLQSLSDEEEEAELTVSQEERITSYSVEKIRRFLAETKDLYMSEFTDNPEVSQHFHADLPQVDPEDNIKLEAGLSLAELHAALMSLQNGKVSGPGVETPLGLLYSAESRWTGTERIVVSNGLEEGERFVHARFLSQRVYGVDSAEEAETRTDGLPVLAAAGASVVRWTPGYSGLGRACAVKKVPYCKGQELVEPGQIRRRAVEFYRSLCSSEYEEDNTLQEEFCSGLPQVSTETNSRLAEPLRLCELQAALQSMQGQRAPGIDGLTVEFYKAFWDILAADILDVFNESLTYGSMPVSCRRAVLTLLPKKGNLQDIKNWRPVSLLCVDYKLLSKALANRLRGAMEQIIHHGTRPIACPAEADGGSGLCELGLVTEVFPDNSFQSEVWTRLKAYAKLPPNSLALSKQLIRSNSMEKERLHAINDAE</sequence>